<dbReference type="Pfam" id="PF01266">
    <property type="entry name" value="DAO"/>
    <property type="match status" value="1"/>
</dbReference>
<dbReference type="Gene3D" id="3.50.50.60">
    <property type="entry name" value="FAD/NAD(P)-binding domain"/>
    <property type="match status" value="2"/>
</dbReference>
<keyword evidence="4" id="KW-0274">FAD</keyword>
<comment type="cofactor">
    <cofactor evidence="1">
        <name>FAD</name>
        <dbReference type="ChEBI" id="CHEBI:57692"/>
    </cofactor>
</comment>
<evidence type="ECO:0000259" key="7">
    <source>
        <dbReference type="Pfam" id="PF05199"/>
    </source>
</evidence>
<dbReference type="KEGG" id="epl:P4G45_10995"/>
<dbReference type="EMBL" id="CP121195">
    <property type="protein sequence ID" value="XBH12220.1"/>
    <property type="molecule type" value="Genomic_DNA"/>
</dbReference>
<evidence type="ECO:0000313" key="9">
    <source>
        <dbReference type="EMBL" id="XBH12220.1"/>
    </source>
</evidence>
<feature type="domain" description="FAD dependent oxidoreductase" evidence="6">
    <location>
        <begin position="17"/>
        <end position="229"/>
    </location>
</feature>
<comment type="similarity">
    <text evidence="2">Belongs to the GMC oxidoreductase family.</text>
</comment>
<evidence type="ECO:0000256" key="2">
    <source>
        <dbReference type="ARBA" id="ARBA00010790"/>
    </source>
</evidence>
<proteinExistence type="inferred from homology"/>
<dbReference type="AlphaFoldDB" id="A0AAU7D3W9"/>
<evidence type="ECO:0000259" key="6">
    <source>
        <dbReference type="Pfam" id="PF01266"/>
    </source>
</evidence>
<feature type="domain" description="Glucose-methanol-choline oxidoreductase C-terminal" evidence="7">
    <location>
        <begin position="388"/>
        <end position="515"/>
    </location>
</feature>
<dbReference type="InterPro" id="IPR006076">
    <property type="entry name" value="FAD-dep_OxRdtase"/>
</dbReference>
<name>A0AAU7D3W9_9BACT</name>
<dbReference type="EMBL" id="CP121194">
    <property type="protein sequence ID" value="XBH09016.1"/>
    <property type="molecule type" value="Genomic_DNA"/>
</dbReference>
<evidence type="ECO:0000256" key="3">
    <source>
        <dbReference type="ARBA" id="ARBA00022630"/>
    </source>
</evidence>
<accession>A0AAU7CWG8</accession>
<dbReference type="PANTHER" id="PTHR42784:SF1">
    <property type="entry name" value="PYRANOSE 2-OXIDASE"/>
    <property type="match status" value="1"/>
</dbReference>
<protein>
    <submittedName>
        <fullName evidence="9">GMC family oxidoreductase</fullName>
    </submittedName>
</protein>
<dbReference type="SUPFAM" id="SSF51905">
    <property type="entry name" value="FAD/NAD(P)-binding domain"/>
    <property type="match status" value="1"/>
</dbReference>
<dbReference type="InterPro" id="IPR036188">
    <property type="entry name" value="FAD/NAD-bd_sf"/>
</dbReference>
<evidence type="ECO:0000256" key="4">
    <source>
        <dbReference type="ARBA" id="ARBA00022827"/>
    </source>
</evidence>
<organism evidence="9">
    <name type="scientific">Edaphobacter paludis</name>
    <dbReference type="NCBI Taxonomy" id="3035702"/>
    <lineage>
        <taxon>Bacteria</taxon>
        <taxon>Pseudomonadati</taxon>
        <taxon>Acidobacteriota</taxon>
        <taxon>Terriglobia</taxon>
        <taxon>Terriglobales</taxon>
        <taxon>Acidobacteriaceae</taxon>
        <taxon>Edaphobacter</taxon>
    </lineage>
</organism>
<accession>A0AAU7D3W9</accession>
<dbReference type="InterPro" id="IPR007867">
    <property type="entry name" value="GMC_OxRtase_C"/>
</dbReference>
<gene>
    <name evidence="8" type="ORF">P4G45_10995</name>
    <name evidence="9" type="ORF">P8936_10940</name>
</gene>
<evidence type="ECO:0000313" key="8">
    <source>
        <dbReference type="EMBL" id="XBH09016.1"/>
    </source>
</evidence>
<reference evidence="9" key="1">
    <citation type="submission" date="2023-03" db="EMBL/GenBank/DDBJ databases">
        <title>Edaphobacter sp.</title>
        <authorList>
            <person name="Huber K.J."/>
            <person name="Papendorf J."/>
            <person name="Pilke C."/>
            <person name="Bunk B."/>
            <person name="Sproeer C."/>
            <person name="Pester M."/>
        </authorList>
    </citation>
    <scope>NUCLEOTIDE SEQUENCE</scope>
    <source>
        <strain evidence="8">DSM 109919</strain>
        <strain evidence="9">DSM 109920</strain>
    </source>
</reference>
<sequence>MHIDLETPDLQSTFRSDICVIGGGVAGIMLAARLRQNGRHVHLLEAGGLELEERSQKLYCAEMVGCRHTGATDGRFRTFGGSSTRWGGQLLPYTDDVLHPDSRLGLPSWPLELAELQPYYDEVQKAMGVLISPFSDGLLKEFNREAPFKSSRVRLRFSTCAPFAKRNLSKTLGKECLASTKVTVFTHANVLSIDLTVNGDAALSVTATNYTGMTYKFIASQFVICTGTIEASRLLLASTGICPMGVGNCRGQVGRYFHDHVGVQAADIAPEDRGRVLRAFAPFVRGGTSYRAKLEATAELRAERGLLSVAGQFSIEEPPGSGPDLIRRVLHGLQHGRLNRELQRDMLAMPAASAEVLKFTIAAKAHNRRYVSGLARLVLDIDVEQRPDCESRIRLAEETDALGIRKAILDWRISGDELQSIRAYAQELELLFRENNLATISWKPQITAGSDFWNTGNRLDTFHMMGGTRMGADPATSVVDSSLRVHGLENLYVVSCSVFPTGGSSNPTFTMMALALRLADRLQVSGNSVISVNPEA</sequence>
<dbReference type="InterPro" id="IPR051473">
    <property type="entry name" value="P2Ox-like"/>
</dbReference>
<evidence type="ECO:0000256" key="5">
    <source>
        <dbReference type="ARBA" id="ARBA00023002"/>
    </source>
</evidence>
<evidence type="ECO:0000256" key="1">
    <source>
        <dbReference type="ARBA" id="ARBA00001974"/>
    </source>
</evidence>
<dbReference type="PANTHER" id="PTHR42784">
    <property type="entry name" value="PYRANOSE 2-OXIDASE"/>
    <property type="match status" value="1"/>
</dbReference>
<keyword evidence="5" id="KW-0560">Oxidoreductase</keyword>
<dbReference type="Pfam" id="PF05199">
    <property type="entry name" value="GMC_oxred_C"/>
    <property type="match status" value="1"/>
</dbReference>
<dbReference type="GO" id="GO:0016614">
    <property type="term" value="F:oxidoreductase activity, acting on CH-OH group of donors"/>
    <property type="evidence" value="ECO:0007669"/>
    <property type="project" value="InterPro"/>
</dbReference>
<keyword evidence="3" id="KW-0285">Flavoprotein</keyword>